<dbReference type="RefSeq" id="WP_168668356.1">
    <property type="nucleotide sequence ID" value="NZ_JAAXKX010000008.1"/>
</dbReference>
<feature type="transmembrane region" description="Helical" evidence="6">
    <location>
        <begin position="188"/>
        <end position="213"/>
    </location>
</feature>
<gene>
    <name evidence="9" type="ORF">HF203_07755</name>
</gene>
<name>A0ABX1I9U2_9GAMM</name>
<feature type="transmembrane region" description="Helical" evidence="6">
    <location>
        <begin position="12"/>
        <end position="31"/>
    </location>
</feature>
<evidence type="ECO:0000256" key="4">
    <source>
        <dbReference type="PROSITE-ProRule" id="PRU00284"/>
    </source>
</evidence>
<dbReference type="Proteomes" id="UP000740754">
    <property type="component" value="Unassembled WGS sequence"/>
</dbReference>
<proteinExistence type="inferred from homology"/>
<dbReference type="InterPro" id="IPR025991">
    <property type="entry name" value="Chemoreceptor_zinc-bind_dom"/>
</dbReference>
<dbReference type="CDD" id="cd11386">
    <property type="entry name" value="MCP_signal"/>
    <property type="match status" value="1"/>
</dbReference>
<dbReference type="InterPro" id="IPR003660">
    <property type="entry name" value="HAMP_dom"/>
</dbReference>
<dbReference type="PROSITE" id="PS50885">
    <property type="entry name" value="HAMP"/>
    <property type="match status" value="1"/>
</dbReference>
<dbReference type="EMBL" id="JAAXKX010000008">
    <property type="protein sequence ID" value="NKN33115.1"/>
    <property type="molecule type" value="Genomic_DNA"/>
</dbReference>
<dbReference type="Pfam" id="PF00672">
    <property type="entry name" value="HAMP"/>
    <property type="match status" value="1"/>
</dbReference>
<keyword evidence="6" id="KW-0472">Membrane</keyword>
<dbReference type="CDD" id="cd06225">
    <property type="entry name" value="HAMP"/>
    <property type="match status" value="1"/>
</dbReference>
<dbReference type="InterPro" id="IPR004089">
    <property type="entry name" value="MCPsignal_dom"/>
</dbReference>
<evidence type="ECO:0000256" key="5">
    <source>
        <dbReference type="SAM" id="Coils"/>
    </source>
</evidence>
<evidence type="ECO:0000259" key="8">
    <source>
        <dbReference type="PROSITE" id="PS50885"/>
    </source>
</evidence>
<evidence type="ECO:0000313" key="10">
    <source>
        <dbReference type="Proteomes" id="UP000740754"/>
    </source>
</evidence>
<dbReference type="SMART" id="SM00304">
    <property type="entry name" value="HAMP"/>
    <property type="match status" value="1"/>
</dbReference>
<dbReference type="Gene3D" id="1.10.287.950">
    <property type="entry name" value="Methyl-accepting chemotaxis protein"/>
    <property type="match status" value="1"/>
</dbReference>
<feature type="domain" description="Methyl-accepting transducer" evidence="7">
    <location>
        <begin position="269"/>
        <end position="505"/>
    </location>
</feature>
<evidence type="ECO:0000256" key="3">
    <source>
        <dbReference type="ARBA" id="ARBA00029447"/>
    </source>
</evidence>
<keyword evidence="5" id="KW-0175">Coiled coil</keyword>
<dbReference type="PROSITE" id="PS50111">
    <property type="entry name" value="CHEMOTAXIS_TRANSDUC_2"/>
    <property type="match status" value="1"/>
</dbReference>
<accession>A0ABX1I9U2</accession>
<evidence type="ECO:0000256" key="6">
    <source>
        <dbReference type="SAM" id="Phobius"/>
    </source>
</evidence>
<dbReference type="Gene3D" id="1.20.120.30">
    <property type="entry name" value="Aspartate receptor, ligand-binding domain"/>
    <property type="match status" value="1"/>
</dbReference>
<evidence type="ECO:0000259" key="7">
    <source>
        <dbReference type="PROSITE" id="PS50111"/>
    </source>
</evidence>
<evidence type="ECO:0000313" key="9">
    <source>
        <dbReference type="EMBL" id="NKN33115.1"/>
    </source>
</evidence>
<comment type="subcellular location">
    <subcellularLocation>
        <location evidence="1">Membrane</location>
    </subcellularLocation>
</comment>
<dbReference type="SMART" id="SM00283">
    <property type="entry name" value="MA"/>
    <property type="match status" value="1"/>
</dbReference>
<evidence type="ECO:0000256" key="1">
    <source>
        <dbReference type="ARBA" id="ARBA00004370"/>
    </source>
</evidence>
<keyword evidence="6" id="KW-1133">Transmembrane helix</keyword>
<keyword evidence="2 4" id="KW-0807">Transducer</keyword>
<dbReference type="PANTHER" id="PTHR32089:SF112">
    <property type="entry name" value="LYSOZYME-LIKE PROTEIN-RELATED"/>
    <property type="match status" value="1"/>
</dbReference>
<comment type="caution">
    <text evidence="9">The sequence shown here is derived from an EMBL/GenBank/DDBJ whole genome shotgun (WGS) entry which is preliminary data.</text>
</comment>
<evidence type="ECO:0000256" key="2">
    <source>
        <dbReference type="ARBA" id="ARBA00023224"/>
    </source>
</evidence>
<sequence length="541" mass="58304">MPRIHLSLGRKIGLAFAVILVFMLLIAVIGWNGLQRMGKVQDDLIHSFEQSNFQLAKEIDHLVWVNDLGLSLLLEQPFTGELDPHRCDFGEWYDSLRNDPSYAHYPEEFRAAFDTIAVPHRAVHESAKRINAALQRGDHDQALRIYRNETLAYLQTLRHLFGVLEESLQAQQQQSIAISTETSQLARWSMLIAGAIALALATLLGVLLTRLVVKPVRATTERLRDIAEGEGDLTQRLEVQGNDEITELSRAFNAFIERIHGLVSQVAGAASQLSAAAEQLSGTSAESREHVAQQQREVEQVATAMHEMASTVAEVARNAAEAAQAAQNTDNEAEAGSTVVGEANTTIDALALEVEDAAKAISRLAADSEEIGKVLDVIRAIADQTNLLALNAAIEAARAGEHGRGFAVVADEVRNLASRTQASTTEVQEMIERLQGGALGAVEAMERGRAKAGEGVTQTTHAAESFQTITQSIGTITDMNAQIASAAEEQSAVAEEVNRSVTNINDGTAHAATTSGQIAHASEALAALALELQTLLGRFRI</sequence>
<feature type="coiled-coil region" evidence="5">
    <location>
        <begin position="312"/>
        <end position="367"/>
    </location>
</feature>
<protein>
    <submittedName>
        <fullName evidence="9">HAMP domain-containing protein</fullName>
    </submittedName>
</protein>
<comment type="similarity">
    <text evidence="3">Belongs to the methyl-accepting chemotaxis (MCP) protein family.</text>
</comment>
<dbReference type="Pfam" id="PF13682">
    <property type="entry name" value="CZB"/>
    <property type="match status" value="1"/>
</dbReference>
<reference evidence="9 10" key="1">
    <citation type="submission" date="2020-04" db="EMBL/GenBank/DDBJ databases">
        <title>Draft Whole-Genome sequence of Marichromatium bheemlicum DSM 18632, type strain.</title>
        <authorList>
            <person name="Kyndt J.A."/>
            <person name="Meyer T.E."/>
        </authorList>
    </citation>
    <scope>NUCLEOTIDE SEQUENCE [LARGE SCALE GENOMIC DNA]</scope>
    <source>
        <strain evidence="9 10">DSM 18632</strain>
    </source>
</reference>
<dbReference type="SUPFAM" id="SSF58104">
    <property type="entry name" value="Methyl-accepting chemotaxis protein (MCP) signaling domain"/>
    <property type="match status" value="1"/>
</dbReference>
<feature type="domain" description="HAMP" evidence="8">
    <location>
        <begin position="210"/>
        <end position="264"/>
    </location>
</feature>
<keyword evidence="10" id="KW-1185">Reference proteome</keyword>
<keyword evidence="6" id="KW-0812">Transmembrane</keyword>
<dbReference type="PANTHER" id="PTHR32089">
    <property type="entry name" value="METHYL-ACCEPTING CHEMOTAXIS PROTEIN MCPB"/>
    <property type="match status" value="1"/>
</dbReference>
<organism evidence="9 10">
    <name type="scientific">Marichromatium bheemlicum</name>
    <dbReference type="NCBI Taxonomy" id="365339"/>
    <lineage>
        <taxon>Bacteria</taxon>
        <taxon>Pseudomonadati</taxon>
        <taxon>Pseudomonadota</taxon>
        <taxon>Gammaproteobacteria</taxon>
        <taxon>Chromatiales</taxon>
        <taxon>Chromatiaceae</taxon>
        <taxon>Marichromatium</taxon>
    </lineage>
</organism>
<dbReference type="Pfam" id="PF00015">
    <property type="entry name" value="MCPsignal"/>
    <property type="match status" value="1"/>
</dbReference>